<dbReference type="Proteomes" id="UP000344571">
    <property type="component" value="Chromosome"/>
</dbReference>
<evidence type="ECO:0000313" key="6">
    <source>
        <dbReference type="EMBL" id="PCC97877.1"/>
    </source>
</evidence>
<comment type="similarity">
    <text evidence="1">Belongs to the 'phage' integrase family.</text>
</comment>
<dbReference type="InterPro" id="IPR013762">
    <property type="entry name" value="Integrase-like_cat_sf"/>
</dbReference>
<organism evidence="6 8">
    <name type="scientific">Halopseudomonas pelagia</name>
    <dbReference type="NCBI Taxonomy" id="553151"/>
    <lineage>
        <taxon>Bacteria</taxon>
        <taxon>Pseudomonadati</taxon>
        <taxon>Pseudomonadota</taxon>
        <taxon>Gammaproteobacteria</taxon>
        <taxon>Pseudomonadales</taxon>
        <taxon>Pseudomonadaceae</taxon>
        <taxon>Halopseudomonas</taxon>
    </lineage>
</organism>
<dbReference type="GO" id="GO:0003677">
    <property type="term" value="F:DNA binding"/>
    <property type="evidence" value="ECO:0007669"/>
    <property type="project" value="UniProtKB-KW"/>
</dbReference>
<dbReference type="EMBL" id="NWMT01000237">
    <property type="protein sequence ID" value="PCC97877.1"/>
    <property type="molecule type" value="Genomic_DNA"/>
</dbReference>
<dbReference type="Pfam" id="PF00589">
    <property type="entry name" value="Phage_integrase"/>
    <property type="match status" value="1"/>
</dbReference>
<dbReference type="InterPro" id="IPR025166">
    <property type="entry name" value="Integrase_DNA_bind_dom"/>
</dbReference>
<keyword evidence="4" id="KW-0233">DNA recombination</keyword>
<keyword evidence="9" id="KW-1185">Reference proteome</keyword>
<accession>A0AA91Z4H1</accession>
<dbReference type="GO" id="GO:0006310">
    <property type="term" value="P:DNA recombination"/>
    <property type="evidence" value="ECO:0007669"/>
    <property type="project" value="UniProtKB-KW"/>
</dbReference>
<dbReference type="InterPro" id="IPR010998">
    <property type="entry name" value="Integrase_recombinase_N"/>
</dbReference>
<evidence type="ECO:0000256" key="2">
    <source>
        <dbReference type="ARBA" id="ARBA00022908"/>
    </source>
</evidence>
<feature type="domain" description="Tyr recombinase" evidence="5">
    <location>
        <begin position="241"/>
        <end position="385"/>
    </location>
</feature>
<evidence type="ECO:0000313" key="9">
    <source>
        <dbReference type="Proteomes" id="UP000344571"/>
    </source>
</evidence>
<dbReference type="Gene3D" id="1.10.150.130">
    <property type="match status" value="1"/>
</dbReference>
<protein>
    <submittedName>
        <fullName evidence="7">DUF4102 domain-containing protein</fullName>
    </submittedName>
    <submittedName>
        <fullName evidence="6">Integrase</fullName>
    </submittedName>
</protein>
<keyword evidence="3" id="KW-0238">DNA-binding</keyword>
<dbReference type="GO" id="GO:0015074">
    <property type="term" value="P:DNA integration"/>
    <property type="evidence" value="ECO:0007669"/>
    <property type="project" value="UniProtKB-KW"/>
</dbReference>
<dbReference type="AlphaFoldDB" id="A0AA91Z4H1"/>
<dbReference type="PROSITE" id="PS51898">
    <property type="entry name" value="TYR_RECOMBINASE"/>
    <property type="match status" value="1"/>
</dbReference>
<keyword evidence="2" id="KW-0229">DNA integration</keyword>
<dbReference type="InterPro" id="IPR053876">
    <property type="entry name" value="Phage_int_M"/>
</dbReference>
<gene>
    <name evidence="6" type="ORF">CO192_18350</name>
    <name evidence="7" type="ORF">EAO82_07040</name>
</gene>
<sequence>MGLGMGWVWAGKGKERKGKERKGKDHFGGSKFMSKLSIKKIEKIMKIGDRGLTSDGGGLYLKVSKQGSGSWIFRYKNSGKSRDMGLGSFPEISLASARNQAFLARQLRERGLDPIEERAKADAIAEDALSEGMHRKQSFKTLTEQYITNHSPAWRNDKHRSQWANTMNSYAFPVIGQLAPNEIKTSHLMEILSPIWITKTETASRVRNRIELVLDFAKALGCPLETNPARWRGHLDKLLPKRSKVAPVNHHSAASWNEMQPIALDLQGREAPSFQALLMTILTACRTSEVLNARWDEIDWEERIWTIPSNRMKAGKLHRVPIVPHLEHLLINMNNRRESDYIFPGNTKDKPLSNMAMTMALRRIERDDITVHGFAYSGERDRSFR</sequence>
<name>A0AA91Z4H1_9GAMM</name>
<dbReference type="PANTHER" id="PTHR30629">
    <property type="entry name" value="PROPHAGE INTEGRASE"/>
    <property type="match status" value="1"/>
</dbReference>
<evidence type="ECO:0000256" key="4">
    <source>
        <dbReference type="ARBA" id="ARBA00023172"/>
    </source>
</evidence>
<dbReference type="PANTHER" id="PTHR30629:SF2">
    <property type="entry name" value="PROPHAGE INTEGRASE INTS-RELATED"/>
    <property type="match status" value="1"/>
</dbReference>
<dbReference type="Proteomes" id="UP000243750">
    <property type="component" value="Unassembled WGS sequence"/>
</dbReference>
<dbReference type="EMBL" id="CP033116">
    <property type="protein sequence ID" value="QFY56142.1"/>
    <property type="molecule type" value="Genomic_DNA"/>
</dbReference>
<evidence type="ECO:0000313" key="7">
    <source>
        <dbReference type="EMBL" id="QFY56142.1"/>
    </source>
</evidence>
<dbReference type="InterPro" id="IPR011010">
    <property type="entry name" value="DNA_brk_join_enz"/>
</dbReference>
<dbReference type="Pfam" id="PF13356">
    <property type="entry name" value="Arm-DNA-bind_3"/>
    <property type="match status" value="1"/>
</dbReference>
<dbReference type="SUPFAM" id="SSF56349">
    <property type="entry name" value="DNA breaking-rejoining enzymes"/>
    <property type="match status" value="1"/>
</dbReference>
<reference evidence="6 8" key="1">
    <citation type="submission" date="2017-09" db="EMBL/GenBank/DDBJ databases">
        <title>Bacterial and phytoplankton interrelationship in Kongsfjorden, an Arctic fjord.</title>
        <authorList>
            <person name="Sinha R."/>
            <person name="Krishnan K."/>
        </authorList>
    </citation>
    <scope>NUCLEOTIDE SEQUENCE [LARGE SCALE GENOMIC DNA]</scope>
    <source>
        <strain evidence="6 8">58</strain>
    </source>
</reference>
<dbReference type="InterPro" id="IPR038488">
    <property type="entry name" value="Integrase_DNA-bd_sf"/>
</dbReference>
<evidence type="ECO:0000313" key="8">
    <source>
        <dbReference type="Proteomes" id="UP000243750"/>
    </source>
</evidence>
<dbReference type="InterPro" id="IPR002104">
    <property type="entry name" value="Integrase_catalytic"/>
</dbReference>
<evidence type="ECO:0000256" key="1">
    <source>
        <dbReference type="ARBA" id="ARBA00008857"/>
    </source>
</evidence>
<proteinExistence type="inferred from homology"/>
<evidence type="ECO:0000256" key="3">
    <source>
        <dbReference type="ARBA" id="ARBA00023125"/>
    </source>
</evidence>
<dbReference type="Gene3D" id="3.30.160.390">
    <property type="entry name" value="Integrase, DNA-binding domain"/>
    <property type="match status" value="1"/>
</dbReference>
<dbReference type="Pfam" id="PF22022">
    <property type="entry name" value="Phage_int_M"/>
    <property type="match status" value="1"/>
</dbReference>
<reference evidence="7 9" key="2">
    <citation type="submission" date="2018-10" db="EMBL/GenBank/DDBJ databases">
        <title>Complete genome sequence of Pseudomonas pelagia strain Kongs-67.</title>
        <authorList>
            <person name="Sinha R.K."/>
            <person name="Krishnan K."/>
        </authorList>
    </citation>
    <scope>NUCLEOTIDE SEQUENCE [LARGE SCALE GENOMIC DNA]</scope>
    <source>
        <strain evidence="7 9">Kongs-67</strain>
    </source>
</reference>
<dbReference type="InterPro" id="IPR050808">
    <property type="entry name" value="Phage_Integrase"/>
</dbReference>
<dbReference type="Gene3D" id="1.10.443.10">
    <property type="entry name" value="Intergrase catalytic core"/>
    <property type="match status" value="1"/>
</dbReference>
<evidence type="ECO:0000259" key="5">
    <source>
        <dbReference type="PROSITE" id="PS51898"/>
    </source>
</evidence>